<comment type="caution">
    <text evidence="8">The sequence shown here is derived from an EMBL/GenBank/DDBJ whole genome shotgun (WGS) entry which is preliminary data.</text>
</comment>
<feature type="domain" description="Thioredoxin" evidence="7">
    <location>
        <begin position="61"/>
        <end position="272"/>
    </location>
</feature>
<dbReference type="Gene3D" id="3.40.30.10">
    <property type="entry name" value="Glutaredoxin"/>
    <property type="match status" value="1"/>
</dbReference>
<keyword evidence="5" id="KW-0676">Redox-active center</keyword>
<keyword evidence="6" id="KW-0812">Transmembrane</keyword>
<keyword evidence="3" id="KW-0560">Oxidoreductase</keyword>
<organism evidence="8 9">
    <name type="scientific">Leucobacter exalbidus</name>
    <dbReference type="NCBI Taxonomy" id="662960"/>
    <lineage>
        <taxon>Bacteria</taxon>
        <taxon>Bacillati</taxon>
        <taxon>Actinomycetota</taxon>
        <taxon>Actinomycetes</taxon>
        <taxon>Micrococcales</taxon>
        <taxon>Microbacteriaceae</taxon>
        <taxon>Leucobacter</taxon>
    </lineage>
</organism>
<dbReference type="PROSITE" id="PS51352">
    <property type="entry name" value="THIOREDOXIN_2"/>
    <property type="match status" value="1"/>
</dbReference>
<dbReference type="Proteomes" id="UP000675163">
    <property type="component" value="Unassembled WGS sequence"/>
</dbReference>
<keyword evidence="6" id="KW-1133">Transmembrane helix</keyword>
<keyword evidence="2" id="KW-0732">Signal</keyword>
<evidence type="ECO:0000313" key="8">
    <source>
        <dbReference type="EMBL" id="MBP1327563.1"/>
    </source>
</evidence>
<sequence length="274" mass="29349">MTSAPEVLPRHILERRLRSARLWNVMLAVIAALALVFGGVMWSQNSSGNQAAVAVAVAVADGAGNAAPEATTPELTGEVDGAAAEQPATGAAPVVERRIEGDPMAIGDIDAPVVLSEWVDLRCPYCAVYTRDTLPDVVKEYVDSGKVRIEMHDVAFFGEESLRASTAARAAAEQGKYFEFLDAVYEAAPESGHPELTTKELIGHARTAGVPNIELFTSDMEREDLRAEVTQMTTEASELGVTGVPFFAVDGQAFSGAQPIDYFREFLDSMVAEK</sequence>
<dbReference type="GO" id="GO:0016491">
    <property type="term" value="F:oxidoreductase activity"/>
    <property type="evidence" value="ECO:0007669"/>
    <property type="project" value="UniProtKB-KW"/>
</dbReference>
<dbReference type="EMBL" id="JAFIDA010000001">
    <property type="protein sequence ID" value="MBP1327563.1"/>
    <property type="molecule type" value="Genomic_DNA"/>
</dbReference>
<name>A0A940PQP3_9MICO</name>
<proteinExistence type="inferred from homology"/>
<keyword evidence="6" id="KW-0472">Membrane</keyword>
<dbReference type="InterPro" id="IPR012336">
    <property type="entry name" value="Thioredoxin-like_fold"/>
</dbReference>
<evidence type="ECO:0000256" key="5">
    <source>
        <dbReference type="ARBA" id="ARBA00023284"/>
    </source>
</evidence>
<dbReference type="Pfam" id="PF13462">
    <property type="entry name" value="Thioredoxin_4"/>
    <property type="match status" value="1"/>
</dbReference>
<comment type="similarity">
    <text evidence="1">Belongs to the thioredoxin family. DsbA subfamily.</text>
</comment>
<evidence type="ECO:0000256" key="1">
    <source>
        <dbReference type="ARBA" id="ARBA00005791"/>
    </source>
</evidence>
<dbReference type="AlphaFoldDB" id="A0A940PQP3"/>
<dbReference type="InterPro" id="IPR013766">
    <property type="entry name" value="Thioredoxin_domain"/>
</dbReference>
<evidence type="ECO:0000259" key="7">
    <source>
        <dbReference type="PROSITE" id="PS51352"/>
    </source>
</evidence>
<evidence type="ECO:0000256" key="3">
    <source>
        <dbReference type="ARBA" id="ARBA00023002"/>
    </source>
</evidence>
<evidence type="ECO:0000256" key="4">
    <source>
        <dbReference type="ARBA" id="ARBA00023157"/>
    </source>
</evidence>
<evidence type="ECO:0000313" key="9">
    <source>
        <dbReference type="Proteomes" id="UP000675163"/>
    </source>
</evidence>
<reference evidence="8" key="1">
    <citation type="submission" date="2021-02" db="EMBL/GenBank/DDBJ databases">
        <title>Sequencing the genomes of 1000 actinobacteria strains.</title>
        <authorList>
            <person name="Klenk H.-P."/>
        </authorList>
    </citation>
    <scope>NUCLEOTIDE SEQUENCE</scope>
    <source>
        <strain evidence="8">DSM 22850</strain>
    </source>
</reference>
<dbReference type="RefSeq" id="WP_245189987.1">
    <property type="nucleotide sequence ID" value="NZ_JAFIDA010000001.1"/>
</dbReference>
<evidence type="ECO:0000256" key="6">
    <source>
        <dbReference type="SAM" id="Phobius"/>
    </source>
</evidence>
<dbReference type="InterPro" id="IPR036249">
    <property type="entry name" value="Thioredoxin-like_sf"/>
</dbReference>
<protein>
    <submittedName>
        <fullName evidence="8">Protein-disulfide isomerase</fullName>
    </submittedName>
</protein>
<gene>
    <name evidence="8" type="ORF">JOF28_002795</name>
</gene>
<dbReference type="PANTHER" id="PTHR13887">
    <property type="entry name" value="GLUTATHIONE S-TRANSFERASE KAPPA"/>
    <property type="match status" value="1"/>
</dbReference>
<accession>A0A940PQP3</accession>
<dbReference type="SUPFAM" id="SSF52833">
    <property type="entry name" value="Thioredoxin-like"/>
    <property type="match status" value="1"/>
</dbReference>
<keyword evidence="9" id="KW-1185">Reference proteome</keyword>
<evidence type="ECO:0000256" key="2">
    <source>
        <dbReference type="ARBA" id="ARBA00022729"/>
    </source>
</evidence>
<keyword evidence="4" id="KW-1015">Disulfide bond</keyword>
<dbReference type="GO" id="GO:0016853">
    <property type="term" value="F:isomerase activity"/>
    <property type="evidence" value="ECO:0007669"/>
    <property type="project" value="UniProtKB-KW"/>
</dbReference>
<keyword evidence="8" id="KW-0413">Isomerase</keyword>
<dbReference type="PANTHER" id="PTHR13887:SF14">
    <property type="entry name" value="DISULFIDE BOND FORMATION PROTEIN D"/>
    <property type="match status" value="1"/>
</dbReference>
<feature type="transmembrane region" description="Helical" evidence="6">
    <location>
        <begin position="21"/>
        <end position="42"/>
    </location>
</feature>